<dbReference type="InterPro" id="IPR011060">
    <property type="entry name" value="RibuloseP-bd_barrel"/>
</dbReference>
<keyword evidence="7" id="KW-1208">Phospholipid metabolism</keyword>
<dbReference type="GO" id="GO:0016765">
    <property type="term" value="F:transferase activity, transferring alkyl or aryl (other than methyl) groups"/>
    <property type="evidence" value="ECO:0007669"/>
    <property type="project" value="InterPro"/>
</dbReference>
<dbReference type="Proteomes" id="UP000722459">
    <property type="component" value="Unassembled WGS sequence"/>
</dbReference>
<keyword evidence="3" id="KW-0479">Metal-binding</keyword>
<evidence type="ECO:0008006" key="10">
    <source>
        <dbReference type="Google" id="ProtNLM"/>
    </source>
</evidence>
<keyword evidence="1" id="KW-0444">Lipid biosynthesis</keyword>
<dbReference type="SUPFAM" id="SSF51366">
    <property type="entry name" value="Ribulose-phoshate binding barrel"/>
    <property type="match status" value="1"/>
</dbReference>
<dbReference type="GO" id="GO:0046872">
    <property type="term" value="F:metal ion binding"/>
    <property type="evidence" value="ECO:0007669"/>
    <property type="project" value="UniProtKB-KW"/>
</dbReference>
<evidence type="ECO:0000313" key="9">
    <source>
        <dbReference type="Proteomes" id="UP000722459"/>
    </source>
</evidence>
<evidence type="ECO:0000256" key="3">
    <source>
        <dbReference type="ARBA" id="ARBA00022723"/>
    </source>
</evidence>
<evidence type="ECO:0000256" key="5">
    <source>
        <dbReference type="ARBA" id="ARBA00023098"/>
    </source>
</evidence>
<evidence type="ECO:0000256" key="2">
    <source>
        <dbReference type="ARBA" id="ARBA00022679"/>
    </source>
</evidence>
<protein>
    <recommendedName>
        <fullName evidence="10">Phosphoglycerol geranylgeranyltransferase</fullName>
    </recommendedName>
</protein>
<evidence type="ECO:0000256" key="4">
    <source>
        <dbReference type="ARBA" id="ARBA00022842"/>
    </source>
</evidence>
<keyword evidence="5" id="KW-0443">Lipid metabolism</keyword>
<dbReference type="InterPro" id="IPR038597">
    <property type="entry name" value="GGGP/HepGP_synthase_sf"/>
</dbReference>
<proteinExistence type="predicted"/>
<reference evidence="8" key="1">
    <citation type="journal article" date="2021" name="ISME J.">
        <title>Mercury methylation by metabolically versatile and cosmopolitan marine bacteria.</title>
        <authorList>
            <person name="Lin H."/>
            <person name="Ascher D.B."/>
            <person name="Myung Y."/>
            <person name="Lamborg C.H."/>
            <person name="Hallam S.J."/>
            <person name="Gionfriddo C.M."/>
            <person name="Holt K.E."/>
            <person name="Moreau J.W."/>
        </authorList>
    </citation>
    <scope>NUCLEOTIDE SEQUENCE</scope>
    <source>
        <strain evidence="8">SI075_bin30</strain>
    </source>
</reference>
<evidence type="ECO:0000256" key="1">
    <source>
        <dbReference type="ARBA" id="ARBA00022516"/>
    </source>
</evidence>
<comment type="caution">
    <text evidence="8">The sequence shown here is derived from an EMBL/GenBank/DDBJ whole genome shotgun (WGS) entry which is preliminary data.</text>
</comment>
<evidence type="ECO:0000256" key="6">
    <source>
        <dbReference type="ARBA" id="ARBA00023209"/>
    </source>
</evidence>
<evidence type="ECO:0000256" key="7">
    <source>
        <dbReference type="ARBA" id="ARBA00023264"/>
    </source>
</evidence>
<dbReference type="Gene3D" id="3.20.20.390">
    <property type="entry name" value="FMN-linked oxidoreductases"/>
    <property type="match status" value="1"/>
</dbReference>
<accession>A0A8T5GDH5</accession>
<keyword evidence="4" id="KW-0460">Magnesium</keyword>
<dbReference type="EMBL" id="JABJNZ010000012">
    <property type="protein sequence ID" value="MBT4870015.1"/>
    <property type="molecule type" value="Genomic_DNA"/>
</dbReference>
<evidence type="ECO:0000313" key="8">
    <source>
        <dbReference type="EMBL" id="MBT4870015.1"/>
    </source>
</evidence>
<dbReference type="Pfam" id="PF01884">
    <property type="entry name" value="PcrB"/>
    <property type="match status" value="1"/>
</dbReference>
<name>A0A8T5GDH5_9ARCH</name>
<keyword evidence="2" id="KW-0808">Transferase</keyword>
<keyword evidence="6" id="KW-0594">Phospholipid biosynthesis</keyword>
<dbReference type="AlphaFoldDB" id="A0A8T5GDH5"/>
<organism evidence="8 9">
    <name type="scientific">Candidatus Iainarchaeum sp</name>
    <dbReference type="NCBI Taxonomy" id="3101447"/>
    <lineage>
        <taxon>Archaea</taxon>
        <taxon>Candidatus Iainarchaeota</taxon>
        <taxon>Candidatus Iainarchaeia</taxon>
        <taxon>Candidatus Iainarchaeales</taxon>
        <taxon>Candidatus Iainarchaeaceae</taxon>
        <taxon>Candidatus Iainarchaeum</taxon>
    </lineage>
</organism>
<gene>
    <name evidence="8" type="ORF">HON47_00375</name>
</gene>
<dbReference type="GO" id="GO:0008654">
    <property type="term" value="P:phospholipid biosynthetic process"/>
    <property type="evidence" value="ECO:0007669"/>
    <property type="project" value="UniProtKB-KW"/>
</dbReference>
<sequence>MFNVGPVEKKIYSIREEKPLLIPQIDPDKQSLTDSIKILNKLKKLGVEHLAVGSSLIDPESMQALIDVIIKDYDFSFTTYISNTSSFLLKGAVGRSAIYWATVFNASNLFYLRDSLVMGAPLIKLDHLEPIPTAYVFDERQSKGTANWLSQPNNIPAEKPEISLATALACQYLGIRFYIMAGGSGSFLPPPESHVKLIRDRTDLFLIPTSGIKSASHVSALLGAGADALHLGSMIESPKGMKKLESLLKLANSFPGRKII</sequence>
<dbReference type="InterPro" id="IPR008205">
    <property type="entry name" value="GGGP_HepGP_synthase"/>
</dbReference>